<dbReference type="AlphaFoldDB" id="A0A150WZH8"/>
<evidence type="ECO:0000313" key="2">
    <source>
        <dbReference type="Proteomes" id="UP000075606"/>
    </source>
</evidence>
<reference evidence="1 2" key="1">
    <citation type="submission" date="2016-01" db="EMBL/GenBank/DDBJ databases">
        <title>Genome sequencing of Roseivirga spongicola UST030701-084.</title>
        <authorList>
            <person name="Selvaratnam C."/>
            <person name="Thevarajoo S."/>
            <person name="Goh K.M."/>
            <person name="Ee R."/>
            <person name="Chan K.-G."/>
            <person name="Chong C.S."/>
        </authorList>
    </citation>
    <scope>NUCLEOTIDE SEQUENCE [LARGE SCALE GENOMIC DNA]</scope>
    <source>
        <strain evidence="1 2">UST030701-084</strain>
    </source>
</reference>
<evidence type="ECO:0008006" key="3">
    <source>
        <dbReference type="Google" id="ProtNLM"/>
    </source>
</evidence>
<dbReference type="OrthoDB" id="949821at2"/>
<dbReference type="InterPro" id="IPR027417">
    <property type="entry name" value="P-loop_NTPase"/>
</dbReference>
<evidence type="ECO:0000313" key="1">
    <source>
        <dbReference type="EMBL" id="KYG71826.1"/>
    </source>
</evidence>
<dbReference type="EMBL" id="LRPC01000031">
    <property type="protein sequence ID" value="KYG71826.1"/>
    <property type="molecule type" value="Genomic_DNA"/>
</dbReference>
<dbReference type="Gene3D" id="3.40.50.300">
    <property type="entry name" value="P-loop containing nucleotide triphosphate hydrolases"/>
    <property type="match status" value="1"/>
</dbReference>
<keyword evidence="2" id="KW-1185">Reference proteome</keyword>
<dbReference type="SUPFAM" id="SSF52540">
    <property type="entry name" value="P-loop containing nucleoside triphosphate hydrolases"/>
    <property type="match status" value="1"/>
</dbReference>
<dbReference type="Proteomes" id="UP000075606">
    <property type="component" value="Unassembled WGS sequence"/>
</dbReference>
<protein>
    <recommendedName>
        <fullName evidence="3">Phosphoribulokinase/uridine kinase domain-containing protein</fullName>
    </recommendedName>
</protein>
<accession>A0A150WZH8</accession>
<dbReference type="STRING" id="333140.AWW68_17575"/>
<sequence>MSQLVLIAGVSRSGKSSLAKRLCAQLKNAKHLDQDEFVKPESEIPTIKDRVDWETPESIDWTEWKEAIGQAKEKHEYVIAEGIFALSDESLVREADLTILLSIGKEEFVKRRKEETRWGYEPVWFIEHVWHSHLKNHNPHSINVDFELTEINSPLTTILGRLGRN</sequence>
<dbReference type="RefSeq" id="WP_068224850.1">
    <property type="nucleotide sequence ID" value="NZ_CP139724.1"/>
</dbReference>
<organism evidence="1 2">
    <name type="scientific">Roseivirga spongicola</name>
    <dbReference type="NCBI Taxonomy" id="333140"/>
    <lineage>
        <taxon>Bacteria</taxon>
        <taxon>Pseudomonadati</taxon>
        <taxon>Bacteroidota</taxon>
        <taxon>Cytophagia</taxon>
        <taxon>Cytophagales</taxon>
        <taxon>Roseivirgaceae</taxon>
        <taxon>Roseivirga</taxon>
    </lineage>
</organism>
<comment type="caution">
    <text evidence="1">The sequence shown here is derived from an EMBL/GenBank/DDBJ whole genome shotgun (WGS) entry which is preliminary data.</text>
</comment>
<gene>
    <name evidence="1" type="ORF">AWW68_17575</name>
</gene>
<name>A0A150WZH8_9BACT</name>
<proteinExistence type="predicted"/>